<dbReference type="InterPro" id="IPR020841">
    <property type="entry name" value="PKS_Beta-ketoAc_synthase_dom"/>
</dbReference>
<protein>
    <submittedName>
        <fullName evidence="9">Acyltransferase domain-containing protein</fullName>
    </submittedName>
</protein>
<dbReference type="PANTHER" id="PTHR43775">
    <property type="entry name" value="FATTY ACID SYNTHASE"/>
    <property type="match status" value="1"/>
</dbReference>
<keyword evidence="7 9" id="KW-0012">Acyltransferase</keyword>
<dbReference type="SUPFAM" id="SSF55048">
    <property type="entry name" value="Probable ACP-binding domain of malonyl-CoA ACP transacylase"/>
    <property type="match status" value="1"/>
</dbReference>
<dbReference type="InterPro" id="IPR032821">
    <property type="entry name" value="PKS_assoc"/>
</dbReference>
<evidence type="ECO:0000256" key="7">
    <source>
        <dbReference type="ARBA" id="ARBA00023315"/>
    </source>
</evidence>
<dbReference type="PROSITE" id="PS52004">
    <property type="entry name" value="KS3_2"/>
    <property type="match status" value="1"/>
</dbReference>
<reference evidence="9 10" key="1">
    <citation type="submission" date="2018-06" db="EMBL/GenBank/DDBJ databases">
        <title>Streptomyces reniochalinae sp. nov. and Streptomyces diacarnus sp. nov. from marine sponges.</title>
        <authorList>
            <person name="Li L."/>
        </authorList>
    </citation>
    <scope>NUCLEOTIDE SEQUENCE [LARGE SCALE GENOMIC DNA]</scope>
    <source>
        <strain evidence="9 10">LHW50302</strain>
    </source>
</reference>
<dbReference type="GO" id="GO:0006633">
    <property type="term" value="P:fatty acid biosynthetic process"/>
    <property type="evidence" value="ECO:0007669"/>
    <property type="project" value="InterPro"/>
</dbReference>
<evidence type="ECO:0000256" key="1">
    <source>
        <dbReference type="ARBA" id="ARBA00001957"/>
    </source>
</evidence>
<evidence type="ECO:0000256" key="4">
    <source>
        <dbReference type="ARBA" id="ARBA00022679"/>
    </source>
</evidence>
<evidence type="ECO:0000256" key="6">
    <source>
        <dbReference type="ARBA" id="ARBA00023268"/>
    </source>
</evidence>
<evidence type="ECO:0000256" key="5">
    <source>
        <dbReference type="ARBA" id="ARBA00023194"/>
    </source>
</evidence>
<dbReference type="InterPro" id="IPR018201">
    <property type="entry name" value="Ketoacyl_synth_AS"/>
</dbReference>
<dbReference type="InterPro" id="IPR016036">
    <property type="entry name" value="Malonyl_transacylase_ACP-bd"/>
</dbReference>
<keyword evidence="2" id="KW-0596">Phosphopantetheine</keyword>
<dbReference type="Gene3D" id="3.30.70.3290">
    <property type="match status" value="1"/>
</dbReference>
<dbReference type="GO" id="GO:0031177">
    <property type="term" value="F:phosphopantetheine binding"/>
    <property type="evidence" value="ECO:0007669"/>
    <property type="project" value="UniProtKB-ARBA"/>
</dbReference>
<dbReference type="AlphaFoldDB" id="A0A367E597"/>
<dbReference type="GO" id="GO:0033068">
    <property type="term" value="P:macrolide biosynthetic process"/>
    <property type="evidence" value="ECO:0007669"/>
    <property type="project" value="UniProtKB-ARBA"/>
</dbReference>
<accession>A0A367E597</accession>
<evidence type="ECO:0000313" key="9">
    <source>
        <dbReference type="EMBL" id="RCG13234.1"/>
    </source>
</evidence>
<dbReference type="Pfam" id="PF02801">
    <property type="entry name" value="Ketoacyl-synt_C"/>
    <property type="match status" value="1"/>
</dbReference>
<dbReference type="Pfam" id="PF00109">
    <property type="entry name" value="ketoacyl-synt"/>
    <property type="match status" value="1"/>
</dbReference>
<dbReference type="SUPFAM" id="SSF101173">
    <property type="entry name" value="Docking domain B of the erythromycin polyketide synthase (DEBS)"/>
    <property type="match status" value="1"/>
</dbReference>
<keyword evidence="4 9" id="KW-0808">Transferase</keyword>
<feature type="non-terminal residue" evidence="9">
    <location>
        <position position="893"/>
    </location>
</feature>
<keyword evidence="3" id="KW-0597">Phosphoprotein</keyword>
<comment type="cofactor">
    <cofactor evidence="1">
        <name>pantetheine 4'-phosphate</name>
        <dbReference type="ChEBI" id="CHEBI:47942"/>
    </cofactor>
</comment>
<comment type="caution">
    <text evidence="9">The sequence shown here is derived from an EMBL/GenBank/DDBJ whole genome shotgun (WGS) entry which is preliminary data.</text>
</comment>
<dbReference type="EMBL" id="QOIM01000062">
    <property type="protein sequence ID" value="RCG13234.1"/>
    <property type="molecule type" value="Genomic_DNA"/>
</dbReference>
<keyword evidence="5" id="KW-0045">Antibiotic biosynthesis</keyword>
<dbReference type="Gene3D" id="3.40.366.10">
    <property type="entry name" value="Malonyl-Coenzyme A Acyl Carrier Protein, domain 2"/>
    <property type="match status" value="1"/>
</dbReference>
<sequence>MNEDKLRDYLKRVTADLHQARRRLDEYESQSREPIAIVGMACRFPGDADSPEALWELVSQSRESVSGFPDDRGWPDDLYDPDPEAHGKTYSARGNFVQGAARFDAEFFGISPREALAMDPQQRLLLETAWEALEHASLVPGELHGTDAGVFIGAAGAEYASLRDGGPAAADGYLLTGLLTSVASGRLAYTLGLEGPAVTIDTACSSSLTAMHLAAQALRNGETRLALAGGATIMSHPGVFVEFSRQRGLSPDGRCRAFAASADGTAWGEGVGLLVLERLSDAQRNGHPVLAVIRGSAVNQDGASNGLTAPNGPSQERVIRAALANADLPASGVDVVEAHGTGTRLGDPIEAQALLATYGQDRPDDRPLWLGSVKSNIGHTQAAAGVAGVIKMVEAMRHGVLPRTLHVDEPTPHVDWSVGGVRLLTESTAWPQTGRPRRAAVSSFGISGTNAHVVLEAPPAVEGALSEGSGVEEPGGVVSWVLSAKSQVALRAQAARLEKHVEGHPDLGASAVAGALATTRTVFDHRAVVTGTDRDELIEGLRALAQDETRPGVVCPGQAADPSGRTAFLFSGQGSQRAGGGAGLYAAEPVFKAAVDEACQHLDPLLGRSLVEVMCAEPGTEAARLLDHTRYTQPALFALHLGLHRLLEHHGLKPDFLAGHSVGEISAAHCAGVFSLADAARLIVKRAELMGQLPPGAMASIQATADELTPHLSDQVCIAAYNTPRHTVISGDPDAVADIVEAFTAQGRRVKTLATEHAFHSPHTDTILDAFREAAEQVTYHPPHTPLISNLTGRPAETEQVTTPAYWSAHIRQPVRFADMLTTLANAGTNTYLDLGPTPTLAPLIHHTLTSDNNSETDTPTVLTTLHPDHHDTHALTTTLAHAHTTTHPLTWH</sequence>
<dbReference type="Pfam" id="PF08990">
    <property type="entry name" value="Docking"/>
    <property type="match status" value="1"/>
</dbReference>
<dbReference type="InterPro" id="IPR036299">
    <property type="entry name" value="Polyketide_synth_docking_sf"/>
</dbReference>
<proteinExistence type="predicted"/>
<dbReference type="Pfam" id="PF16197">
    <property type="entry name" value="KAsynt_C_assoc"/>
    <property type="match status" value="1"/>
</dbReference>
<dbReference type="FunFam" id="3.40.47.10:FF:000019">
    <property type="entry name" value="Polyketide synthase type I"/>
    <property type="match status" value="1"/>
</dbReference>
<dbReference type="SUPFAM" id="SSF52151">
    <property type="entry name" value="FabD/lysophospholipase-like"/>
    <property type="match status" value="1"/>
</dbReference>
<dbReference type="PROSITE" id="PS00606">
    <property type="entry name" value="KS3_1"/>
    <property type="match status" value="1"/>
</dbReference>
<dbReference type="CDD" id="cd00833">
    <property type="entry name" value="PKS"/>
    <property type="match status" value="1"/>
</dbReference>
<dbReference type="OrthoDB" id="9778690at2"/>
<dbReference type="RefSeq" id="WP_114019536.1">
    <property type="nucleotide sequence ID" value="NZ_QOIM01000062.1"/>
</dbReference>
<dbReference type="GO" id="GO:0004312">
    <property type="term" value="F:fatty acid synthase activity"/>
    <property type="evidence" value="ECO:0007669"/>
    <property type="project" value="TreeGrafter"/>
</dbReference>
<dbReference type="InterPro" id="IPR016035">
    <property type="entry name" value="Acyl_Trfase/lysoPLipase"/>
</dbReference>
<gene>
    <name evidence="9" type="ORF">DQ392_33855</name>
</gene>
<evidence type="ECO:0000259" key="8">
    <source>
        <dbReference type="PROSITE" id="PS52004"/>
    </source>
</evidence>
<dbReference type="SMART" id="SM00827">
    <property type="entry name" value="PKS_AT"/>
    <property type="match status" value="1"/>
</dbReference>
<dbReference type="InterPro" id="IPR015083">
    <property type="entry name" value="NorB/c/GfsB-D-like_docking"/>
</dbReference>
<evidence type="ECO:0000256" key="2">
    <source>
        <dbReference type="ARBA" id="ARBA00022450"/>
    </source>
</evidence>
<evidence type="ECO:0000256" key="3">
    <source>
        <dbReference type="ARBA" id="ARBA00022553"/>
    </source>
</evidence>
<organism evidence="9 10">
    <name type="scientific">Streptomyces reniochalinae</name>
    <dbReference type="NCBI Taxonomy" id="2250578"/>
    <lineage>
        <taxon>Bacteria</taxon>
        <taxon>Bacillati</taxon>
        <taxon>Actinomycetota</taxon>
        <taxon>Actinomycetes</taxon>
        <taxon>Kitasatosporales</taxon>
        <taxon>Streptomycetaceae</taxon>
        <taxon>Streptomyces</taxon>
    </lineage>
</organism>
<dbReference type="InterPro" id="IPR050091">
    <property type="entry name" value="PKS_NRPS_Biosynth_Enz"/>
</dbReference>
<name>A0A367E597_9ACTN</name>
<dbReference type="GO" id="GO:0004315">
    <property type="term" value="F:3-oxoacyl-[acyl-carrier-protein] synthase activity"/>
    <property type="evidence" value="ECO:0007669"/>
    <property type="project" value="InterPro"/>
</dbReference>
<evidence type="ECO:0000313" key="10">
    <source>
        <dbReference type="Proteomes" id="UP000253507"/>
    </source>
</evidence>
<dbReference type="InterPro" id="IPR016039">
    <property type="entry name" value="Thiolase-like"/>
</dbReference>
<dbReference type="Proteomes" id="UP000253507">
    <property type="component" value="Unassembled WGS sequence"/>
</dbReference>
<keyword evidence="6" id="KW-0511">Multifunctional enzyme</keyword>
<dbReference type="InterPro" id="IPR014043">
    <property type="entry name" value="Acyl_transferase_dom"/>
</dbReference>
<dbReference type="PANTHER" id="PTHR43775:SF51">
    <property type="entry name" value="INACTIVE PHENOLPHTHIOCEROL SYNTHESIS POLYKETIDE SYNTHASE TYPE I PKS1-RELATED"/>
    <property type="match status" value="1"/>
</dbReference>
<dbReference type="Gene3D" id="3.40.47.10">
    <property type="match status" value="1"/>
</dbReference>
<dbReference type="InterPro" id="IPR001227">
    <property type="entry name" value="Ac_transferase_dom_sf"/>
</dbReference>
<feature type="domain" description="Ketosynthase family 3 (KS3)" evidence="8">
    <location>
        <begin position="32"/>
        <end position="457"/>
    </location>
</feature>
<dbReference type="InterPro" id="IPR014031">
    <property type="entry name" value="Ketoacyl_synth_C"/>
</dbReference>
<keyword evidence="10" id="KW-1185">Reference proteome</keyword>
<dbReference type="SUPFAM" id="SSF53901">
    <property type="entry name" value="Thiolase-like"/>
    <property type="match status" value="1"/>
</dbReference>
<dbReference type="InterPro" id="IPR014030">
    <property type="entry name" value="Ketoacyl_synth_N"/>
</dbReference>
<dbReference type="SMART" id="SM00825">
    <property type="entry name" value="PKS_KS"/>
    <property type="match status" value="1"/>
</dbReference>
<dbReference type="Pfam" id="PF00698">
    <property type="entry name" value="Acyl_transf_1"/>
    <property type="match status" value="1"/>
</dbReference>